<dbReference type="EMBL" id="GL377304">
    <property type="protein sequence ID" value="EFI99374.1"/>
    <property type="molecule type" value="Genomic_DNA"/>
</dbReference>
<dbReference type="AlphaFoldDB" id="D8PZ49"/>
<dbReference type="OMA" id="RYWDASD"/>
<feature type="signal peptide" evidence="6">
    <location>
        <begin position="1"/>
        <end position="17"/>
    </location>
</feature>
<dbReference type="EC" id="3.2.1.28" evidence="4"/>
<proteinExistence type="inferred from homology"/>
<evidence type="ECO:0000313" key="7">
    <source>
        <dbReference type="EMBL" id="EFI99374.1"/>
    </source>
</evidence>
<dbReference type="RefSeq" id="XP_003034277.1">
    <property type="nucleotide sequence ID" value="XM_003034231.1"/>
</dbReference>
<feature type="chain" id="PRO_5003120442" description="Trehalase" evidence="6">
    <location>
        <begin position="18"/>
        <end position="757"/>
    </location>
</feature>
<feature type="region of interest" description="Disordered" evidence="5">
    <location>
        <begin position="701"/>
        <end position="734"/>
    </location>
</feature>
<comment type="similarity">
    <text evidence="1 4">Belongs to the glycosyl hydrolase 37 family.</text>
</comment>
<dbReference type="SUPFAM" id="SSF48208">
    <property type="entry name" value="Six-hairpin glycosidases"/>
    <property type="match status" value="2"/>
</dbReference>
<evidence type="ECO:0000313" key="8">
    <source>
        <dbReference type="Proteomes" id="UP000007431"/>
    </source>
</evidence>
<gene>
    <name evidence="7" type="ORF">SCHCODRAFT_75108</name>
</gene>
<dbReference type="InterPro" id="IPR012341">
    <property type="entry name" value="6hp_glycosidase-like_sf"/>
</dbReference>
<dbReference type="InterPro" id="IPR018232">
    <property type="entry name" value="Glyco_hydro_37_CS"/>
</dbReference>
<dbReference type="VEuPathDB" id="FungiDB:SCHCODRAFT_02614269"/>
<evidence type="ECO:0000256" key="2">
    <source>
        <dbReference type="ARBA" id="ARBA00022801"/>
    </source>
</evidence>
<dbReference type="eggNOG" id="KOG0602">
    <property type="taxonomic scope" value="Eukaryota"/>
</dbReference>
<comment type="catalytic activity">
    <reaction evidence="4">
        <text>alpha,alpha-trehalose + H2O = alpha-D-glucose + beta-D-glucose</text>
        <dbReference type="Rhea" id="RHEA:32675"/>
        <dbReference type="ChEBI" id="CHEBI:15377"/>
        <dbReference type="ChEBI" id="CHEBI:15903"/>
        <dbReference type="ChEBI" id="CHEBI:16551"/>
        <dbReference type="ChEBI" id="CHEBI:17925"/>
        <dbReference type="EC" id="3.2.1.28"/>
    </reaction>
</comment>
<dbReference type="PRINTS" id="PR00744">
    <property type="entry name" value="GLHYDRLASE37"/>
</dbReference>
<name>D8PZ49_SCHCM</name>
<evidence type="ECO:0000256" key="1">
    <source>
        <dbReference type="ARBA" id="ARBA00005615"/>
    </source>
</evidence>
<dbReference type="InterPro" id="IPR001661">
    <property type="entry name" value="Glyco_hydro_37"/>
</dbReference>
<dbReference type="InParanoid" id="D8PZ49"/>
<feature type="compositionally biased region" description="Gly residues" evidence="5">
    <location>
        <begin position="707"/>
        <end position="717"/>
    </location>
</feature>
<dbReference type="Proteomes" id="UP000007431">
    <property type="component" value="Unassembled WGS sequence"/>
</dbReference>
<protein>
    <recommendedName>
        <fullName evidence="4">Trehalase</fullName>
        <ecNumber evidence="4">3.2.1.28</ecNumber>
    </recommendedName>
    <alternativeName>
        <fullName evidence="4">Alpha-trehalose glucohydrolase</fullName>
    </alternativeName>
</protein>
<dbReference type="PROSITE" id="PS00928">
    <property type="entry name" value="TREHALASE_2"/>
    <property type="match status" value="1"/>
</dbReference>
<keyword evidence="8" id="KW-1185">Reference proteome</keyword>
<reference evidence="7 8" key="1">
    <citation type="journal article" date="2010" name="Nat. Biotechnol.">
        <title>Genome sequence of the model mushroom Schizophyllum commune.</title>
        <authorList>
            <person name="Ohm R.A."/>
            <person name="de Jong J.F."/>
            <person name="Lugones L.G."/>
            <person name="Aerts A."/>
            <person name="Kothe E."/>
            <person name="Stajich J.E."/>
            <person name="de Vries R.P."/>
            <person name="Record E."/>
            <person name="Levasseur A."/>
            <person name="Baker S.E."/>
            <person name="Bartholomew K.A."/>
            <person name="Coutinho P.M."/>
            <person name="Erdmann S."/>
            <person name="Fowler T.J."/>
            <person name="Gathman A.C."/>
            <person name="Lombard V."/>
            <person name="Henrissat B."/>
            <person name="Knabe N."/>
            <person name="Kuees U."/>
            <person name="Lilly W.W."/>
            <person name="Lindquist E."/>
            <person name="Lucas S."/>
            <person name="Magnuson J.K."/>
            <person name="Piumi F."/>
            <person name="Raudaskoski M."/>
            <person name="Salamov A."/>
            <person name="Schmutz J."/>
            <person name="Schwarze F.W.M.R."/>
            <person name="vanKuyk P.A."/>
            <person name="Horton J.S."/>
            <person name="Grigoriev I.V."/>
            <person name="Woesten H.A.B."/>
        </authorList>
    </citation>
    <scope>NUCLEOTIDE SEQUENCE [LARGE SCALE GENOMIC DNA]</scope>
    <source>
        <strain evidence="8">H4-8 / FGSC 9210</strain>
    </source>
</reference>
<evidence type="ECO:0000256" key="6">
    <source>
        <dbReference type="SAM" id="SignalP"/>
    </source>
</evidence>
<organism evidence="8">
    <name type="scientific">Schizophyllum commune (strain H4-8 / FGSC 9210)</name>
    <name type="common">Split gill fungus</name>
    <dbReference type="NCBI Taxonomy" id="578458"/>
    <lineage>
        <taxon>Eukaryota</taxon>
        <taxon>Fungi</taxon>
        <taxon>Dikarya</taxon>
        <taxon>Basidiomycota</taxon>
        <taxon>Agaricomycotina</taxon>
        <taxon>Agaricomycetes</taxon>
        <taxon>Agaricomycetidae</taxon>
        <taxon>Agaricales</taxon>
        <taxon>Schizophyllaceae</taxon>
        <taxon>Schizophyllum</taxon>
    </lineage>
</organism>
<dbReference type="Gene3D" id="1.50.10.10">
    <property type="match status" value="1"/>
</dbReference>
<evidence type="ECO:0000256" key="4">
    <source>
        <dbReference type="RuleBase" id="RU361180"/>
    </source>
</evidence>
<keyword evidence="2 4" id="KW-0378">Hydrolase</keyword>
<accession>D8PZ49</accession>
<dbReference type="STRING" id="578458.D8PZ49"/>
<dbReference type="KEGG" id="scm:SCHCO_02614269"/>
<dbReference type="GO" id="GO:0005993">
    <property type="term" value="P:trehalose catabolic process"/>
    <property type="evidence" value="ECO:0007669"/>
    <property type="project" value="TreeGrafter"/>
</dbReference>
<evidence type="ECO:0000256" key="3">
    <source>
        <dbReference type="ARBA" id="ARBA00023295"/>
    </source>
</evidence>
<dbReference type="InterPro" id="IPR008928">
    <property type="entry name" value="6-hairpin_glycosidase_sf"/>
</dbReference>
<dbReference type="PANTHER" id="PTHR23403">
    <property type="entry name" value="TREHALASE"/>
    <property type="match status" value="1"/>
</dbReference>
<keyword evidence="6" id="KW-0732">Signal</keyword>
<dbReference type="GeneID" id="9585324"/>
<keyword evidence="3 4" id="KW-0326">Glycosidase</keyword>
<dbReference type="GO" id="GO:0004555">
    <property type="term" value="F:alpha,alpha-trehalase activity"/>
    <property type="evidence" value="ECO:0007669"/>
    <property type="project" value="UniProtKB-EC"/>
</dbReference>
<dbReference type="OrthoDB" id="3542292at2759"/>
<sequence>MMRVALTLAALGASVRAQSTEAPTLTVSTVVASPSAATSAPIASQSVAPPVPQAWCPSEIFCAGELLQAVNLGNLYTDPKTFVDKPTRKPSQEVLSDFRNVTNNATSDDLDDVTVGSILDFVEEDFGGEGLELQALALDDFNPEPAFLGGVKDPVVQAFAKTVHGYWTQLIRGTNSSTLCDGVECESSLIPLNHTFVVPGGRFREQYYWDSFWIVEGLLESELYDIVNATLHNFMDELEHIGFIPNGGRIYYLNRSQPPLFVQMLARYVEATNETSILDRALPLAEKELAWFATNRTIDVTSPTTNKTYSMARYAVNNTAPRPESYLTDYRTANPDDNSTALTEEERGDLYAELASGAESGWDYTTRWIGGSNDLKKLNVRNTLPVDLNSILYHNHVLLARLCNQVSNDTAADSHRQQAATIREGVLDLFWNSTKLAFYDFNLKTNQQSEIFTIATFYPLWSGIIPDELLSSPDAAFGYFSSINLVMSRYNGTYPTTFLNTGLQWDAPNAWPPHVYIAMQALRALPDNVTGSALPTPQTNQSTYALIPEGQLGLEENALPGQPLYKGVNASSTGAEADVNVRDGTVVNGGNATDGEGWGKALQREMANRYIAAALCSWHATGGSLGGLLARLSDEELNITNSINNTGNMFEKFSNLDIDSAGSGGEYTVQAGFGWTNGVVLWTASRYGDVLAAPQCPNVTESAAASTGGGSGPGDTDGGNSSDTSQGGEGSDNNSAASLRAGWLAVGMAVLAMTLSF</sequence>
<evidence type="ECO:0000256" key="5">
    <source>
        <dbReference type="SAM" id="MobiDB-lite"/>
    </source>
</evidence>
<dbReference type="Pfam" id="PF01204">
    <property type="entry name" value="Trehalase"/>
    <property type="match status" value="2"/>
</dbReference>
<dbReference type="HOGENOM" id="CLU_006451_4_0_1"/>
<dbReference type="PANTHER" id="PTHR23403:SF1">
    <property type="entry name" value="TREHALASE"/>
    <property type="match status" value="1"/>
</dbReference>